<dbReference type="EMBL" id="JAVRIF010000002">
    <property type="protein sequence ID" value="MDT0602897.1"/>
    <property type="molecule type" value="Genomic_DNA"/>
</dbReference>
<accession>A0ABU3A016</accession>
<organism evidence="1 2">
    <name type="scientific">Thalassotalea castellviae</name>
    <dbReference type="NCBI Taxonomy" id="3075612"/>
    <lineage>
        <taxon>Bacteria</taxon>
        <taxon>Pseudomonadati</taxon>
        <taxon>Pseudomonadota</taxon>
        <taxon>Gammaproteobacteria</taxon>
        <taxon>Alteromonadales</taxon>
        <taxon>Colwelliaceae</taxon>
        <taxon>Thalassotalea</taxon>
    </lineage>
</organism>
<proteinExistence type="predicted"/>
<protein>
    <submittedName>
        <fullName evidence="1">DUF481 domain-containing protein</fullName>
    </submittedName>
</protein>
<gene>
    <name evidence="1" type="ORF">RM573_04770</name>
</gene>
<keyword evidence="2" id="KW-1185">Reference proteome</keyword>
<reference evidence="1 2" key="1">
    <citation type="submission" date="2023-09" db="EMBL/GenBank/DDBJ databases">
        <authorList>
            <person name="Rey-Velasco X."/>
        </authorList>
    </citation>
    <scope>NUCLEOTIDE SEQUENCE [LARGE SCALE GENOMIC DNA]</scope>
    <source>
        <strain evidence="1 2">W431</strain>
    </source>
</reference>
<dbReference type="RefSeq" id="WP_311578036.1">
    <property type="nucleotide sequence ID" value="NZ_JAVRIF010000002.1"/>
</dbReference>
<dbReference type="Proteomes" id="UP001266357">
    <property type="component" value="Unassembled WGS sequence"/>
</dbReference>
<evidence type="ECO:0000313" key="1">
    <source>
        <dbReference type="EMBL" id="MDT0602897.1"/>
    </source>
</evidence>
<dbReference type="InterPro" id="IPR007433">
    <property type="entry name" value="DUF481"/>
</dbReference>
<sequence length="256" mass="28849">MNHKIIIATLCCLPFISVAQEDEEKSPITASAELGLLYKTGNTKSADIKTGFDVKYEEALWRSTFAMDLLVKKTEKTDADGNEQFETSDQKWTVESKTNYTLDKSSKNYIYGDIAYEDNRFSGFENQSSISAGWGREWFKNKKASLFADIGPGYKRDVIKATDTMESKTQSAFIIQAQALYLRKINDHVNFKQLLSAKYAPGSGDNSKYKAETSITTKLIETLALKFSFIIDHNTEVDEGTDRTDTQTAMTLVYSF</sequence>
<evidence type="ECO:0000313" key="2">
    <source>
        <dbReference type="Proteomes" id="UP001266357"/>
    </source>
</evidence>
<dbReference type="Pfam" id="PF04338">
    <property type="entry name" value="DUF481"/>
    <property type="match status" value="1"/>
</dbReference>
<name>A0ABU3A016_9GAMM</name>
<comment type="caution">
    <text evidence="1">The sequence shown here is derived from an EMBL/GenBank/DDBJ whole genome shotgun (WGS) entry which is preliminary data.</text>
</comment>